<evidence type="ECO:0000256" key="1">
    <source>
        <dbReference type="SAM" id="MobiDB-lite"/>
    </source>
</evidence>
<dbReference type="AlphaFoldDB" id="A0AAW8W3V2"/>
<evidence type="ECO:0000313" key="3">
    <source>
        <dbReference type="Proteomes" id="UP001254075"/>
    </source>
</evidence>
<comment type="caution">
    <text evidence="2">The sequence shown here is derived from an EMBL/GenBank/DDBJ whole genome shotgun (WGS) entry which is preliminary data.</text>
</comment>
<accession>A0AAW8W3V2</accession>
<name>A0AAW8W3V2_9LACO</name>
<organism evidence="2 3">
    <name type="scientific">Levilactobacillus namurensis</name>
    <dbReference type="NCBI Taxonomy" id="380393"/>
    <lineage>
        <taxon>Bacteria</taxon>
        <taxon>Bacillati</taxon>
        <taxon>Bacillota</taxon>
        <taxon>Bacilli</taxon>
        <taxon>Lactobacillales</taxon>
        <taxon>Lactobacillaceae</taxon>
        <taxon>Levilactobacillus</taxon>
    </lineage>
</organism>
<dbReference type="EMBL" id="JAVLAM010000001">
    <property type="protein sequence ID" value="MDT7014701.1"/>
    <property type="molecule type" value="Genomic_DNA"/>
</dbReference>
<feature type="compositionally biased region" description="Basic and acidic residues" evidence="1">
    <location>
        <begin position="28"/>
        <end position="47"/>
    </location>
</feature>
<reference evidence="2" key="1">
    <citation type="submission" date="2023-08" db="EMBL/GenBank/DDBJ databases">
        <authorList>
            <person name="Page C.A."/>
            <person name="Perez-Diaz I.M."/>
        </authorList>
    </citation>
    <scope>NUCLEOTIDE SEQUENCE</scope>
    <source>
        <strain evidence="2">3.8.38</strain>
    </source>
</reference>
<proteinExistence type="predicted"/>
<protein>
    <submittedName>
        <fullName evidence="2">Uncharacterized protein</fullName>
    </submittedName>
</protein>
<sequence length="47" mass="5277">MKGELTISPEQKELKKIGMHPKSSGTLIEHETDSKKTDLDKLSNKKP</sequence>
<evidence type="ECO:0000313" key="2">
    <source>
        <dbReference type="EMBL" id="MDT7014701.1"/>
    </source>
</evidence>
<gene>
    <name evidence="2" type="ORF">RI532_09840</name>
</gene>
<feature type="region of interest" description="Disordered" evidence="1">
    <location>
        <begin position="1"/>
        <end position="47"/>
    </location>
</feature>
<dbReference type="Proteomes" id="UP001254075">
    <property type="component" value="Unassembled WGS sequence"/>
</dbReference>